<dbReference type="Gene3D" id="1.20.1290.10">
    <property type="entry name" value="AhpD-like"/>
    <property type="match status" value="2"/>
</dbReference>
<dbReference type="InterPro" id="IPR003779">
    <property type="entry name" value="CMD-like"/>
</dbReference>
<name>A0A544T4Z0_9BACI</name>
<keyword evidence="2" id="KW-0575">Peroxidase</keyword>
<gene>
    <name evidence="2" type="ORF">FG382_12855</name>
</gene>
<evidence type="ECO:0000259" key="1">
    <source>
        <dbReference type="Pfam" id="PF02627"/>
    </source>
</evidence>
<evidence type="ECO:0000313" key="3">
    <source>
        <dbReference type="Proteomes" id="UP000317316"/>
    </source>
</evidence>
<keyword evidence="3" id="KW-1185">Reference proteome</keyword>
<dbReference type="NCBIfam" id="TIGR00778">
    <property type="entry name" value="ahpD_dom"/>
    <property type="match status" value="2"/>
</dbReference>
<sequence>MPMDSLYVKSNAKRLTELGKLAPETFKAFVAFDQLALADGLIPKRTKELIAIAVAHVTGCPYCIEAHVTAAKKLEASKEEILEAVMVATALKAGSALAHGLNGLNAFDGTDDDELYKRSNMARFKELGGANPDAFKAFNKFDMEAMKPGLISQKDKELMAIAVAHVTGCAYCIEAHTQKAKQLGISLEEITESIFVATALKAGSALAHSVNALNAYEG</sequence>
<comment type="caution">
    <text evidence="2">The sequence shown here is derived from an EMBL/GenBank/DDBJ whole genome shotgun (WGS) entry which is preliminary data.</text>
</comment>
<keyword evidence="2" id="KW-0560">Oxidoreductase</keyword>
<dbReference type="PANTHER" id="PTHR33930:SF8">
    <property type="entry name" value="4-CARBOXYMUCONOLACTONE DECARBOXYLASE"/>
    <property type="match status" value="1"/>
</dbReference>
<organism evidence="2 3">
    <name type="scientific">Psychrobacillus lasiicapitis</name>
    <dbReference type="NCBI Taxonomy" id="1636719"/>
    <lineage>
        <taxon>Bacteria</taxon>
        <taxon>Bacillati</taxon>
        <taxon>Bacillota</taxon>
        <taxon>Bacilli</taxon>
        <taxon>Bacillales</taxon>
        <taxon>Bacillaceae</taxon>
        <taxon>Psychrobacillus</taxon>
    </lineage>
</organism>
<dbReference type="Pfam" id="PF02627">
    <property type="entry name" value="CMD"/>
    <property type="match status" value="2"/>
</dbReference>
<feature type="domain" description="Carboxymuconolactone decarboxylase-like" evidence="1">
    <location>
        <begin position="23"/>
        <end position="102"/>
    </location>
</feature>
<dbReference type="OrthoDB" id="9806086at2"/>
<dbReference type="GO" id="GO:0051920">
    <property type="term" value="F:peroxiredoxin activity"/>
    <property type="evidence" value="ECO:0007669"/>
    <property type="project" value="InterPro"/>
</dbReference>
<protein>
    <submittedName>
        <fullName evidence="2">Alkylhydroperoxidase</fullName>
    </submittedName>
</protein>
<dbReference type="SUPFAM" id="SSF69118">
    <property type="entry name" value="AhpD-like"/>
    <property type="match status" value="2"/>
</dbReference>
<dbReference type="Proteomes" id="UP000317316">
    <property type="component" value="Unassembled WGS sequence"/>
</dbReference>
<dbReference type="AlphaFoldDB" id="A0A544T4Z0"/>
<dbReference type="PANTHER" id="PTHR33930">
    <property type="entry name" value="ALKYL HYDROPEROXIDE REDUCTASE AHPD"/>
    <property type="match status" value="1"/>
</dbReference>
<evidence type="ECO:0000313" key="2">
    <source>
        <dbReference type="EMBL" id="TQR12511.1"/>
    </source>
</evidence>
<dbReference type="EMBL" id="VDGH01000007">
    <property type="protein sequence ID" value="TQR12511.1"/>
    <property type="molecule type" value="Genomic_DNA"/>
</dbReference>
<reference evidence="2 3" key="1">
    <citation type="submission" date="2019-05" db="EMBL/GenBank/DDBJ databases">
        <title>Psychrobacillus vulpis sp. nov., a new species isolated from feces of a red fox that inhabits in The Tablas de Daimiel Natural Park, Albacete, Spain.</title>
        <authorList>
            <person name="Rodriguez M."/>
            <person name="Reina J.C."/>
            <person name="Bejar V."/>
            <person name="Llamas I."/>
        </authorList>
    </citation>
    <scope>NUCLEOTIDE SEQUENCE [LARGE SCALE GENOMIC DNA]</scope>
    <source>
        <strain evidence="2 3">NEAU-3TGS17</strain>
    </source>
</reference>
<proteinExistence type="predicted"/>
<dbReference type="RefSeq" id="WP_142539291.1">
    <property type="nucleotide sequence ID" value="NZ_BMIE01000006.1"/>
</dbReference>
<dbReference type="InterPro" id="IPR004675">
    <property type="entry name" value="AhpD_core"/>
</dbReference>
<dbReference type="InterPro" id="IPR029032">
    <property type="entry name" value="AhpD-like"/>
</dbReference>
<accession>A0A544T4Z0</accession>
<feature type="domain" description="Carboxymuconolactone decarboxylase-like" evidence="1">
    <location>
        <begin position="132"/>
        <end position="214"/>
    </location>
</feature>